<keyword evidence="1" id="KW-0472">Membrane</keyword>
<keyword evidence="1" id="KW-1133">Transmembrane helix</keyword>
<protein>
    <submittedName>
        <fullName evidence="2">Uncharacterized protein</fullName>
    </submittedName>
</protein>
<reference evidence="3" key="1">
    <citation type="submission" date="2018-06" db="EMBL/GenBank/DDBJ databases">
        <title>Genome assembly of Danube salmon.</title>
        <authorList>
            <person name="Macqueen D.J."/>
            <person name="Gundappa M.K."/>
        </authorList>
    </citation>
    <scope>NUCLEOTIDE SEQUENCE [LARGE SCALE GENOMIC DNA]</scope>
</reference>
<reference evidence="2" key="2">
    <citation type="submission" date="2025-08" db="UniProtKB">
        <authorList>
            <consortium name="Ensembl"/>
        </authorList>
    </citation>
    <scope>IDENTIFICATION</scope>
</reference>
<proteinExistence type="predicted"/>
<organism evidence="2 3">
    <name type="scientific">Hucho hucho</name>
    <name type="common">huchen</name>
    <dbReference type="NCBI Taxonomy" id="62062"/>
    <lineage>
        <taxon>Eukaryota</taxon>
        <taxon>Metazoa</taxon>
        <taxon>Chordata</taxon>
        <taxon>Craniata</taxon>
        <taxon>Vertebrata</taxon>
        <taxon>Euteleostomi</taxon>
        <taxon>Actinopterygii</taxon>
        <taxon>Neopterygii</taxon>
        <taxon>Teleostei</taxon>
        <taxon>Protacanthopterygii</taxon>
        <taxon>Salmoniformes</taxon>
        <taxon>Salmonidae</taxon>
        <taxon>Salmoninae</taxon>
        <taxon>Hucho</taxon>
    </lineage>
</organism>
<accession>A0A4W5MG89</accession>
<sequence>MFPDALEAAGRVEGLPLTSPATPTLPYPDEEEGQKEFYCLSHRHQHPVDNAGLFFFMALHRLTPLALRAHKTSSLSIDDVWGLSCHETSEYNCHRLESLWHDELKQKGKEEASLSRVFWRFCQTRVLVAIFSLLITMVTGFVGSVNTLQVLRSAGNRVPFGKYSGKCSVRVYKK</sequence>
<reference evidence="2" key="3">
    <citation type="submission" date="2025-09" db="UniProtKB">
        <authorList>
            <consortium name="Ensembl"/>
        </authorList>
    </citation>
    <scope>IDENTIFICATION</scope>
</reference>
<evidence type="ECO:0000313" key="3">
    <source>
        <dbReference type="Proteomes" id="UP000314982"/>
    </source>
</evidence>
<evidence type="ECO:0000256" key="1">
    <source>
        <dbReference type="SAM" id="Phobius"/>
    </source>
</evidence>
<keyword evidence="1" id="KW-0812">Transmembrane</keyword>
<dbReference type="AlphaFoldDB" id="A0A4W5MG89"/>
<dbReference type="Ensembl" id="ENSHHUT00000038331.1">
    <property type="protein sequence ID" value="ENSHHUP00000036858.1"/>
    <property type="gene ID" value="ENSHHUG00000023111.1"/>
</dbReference>
<keyword evidence="3" id="KW-1185">Reference proteome</keyword>
<name>A0A4W5MG89_9TELE</name>
<feature type="transmembrane region" description="Helical" evidence="1">
    <location>
        <begin position="126"/>
        <end position="145"/>
    </location>
</feature>
<dbReference type="GeneTree" id="ENSGT00940000155470"/>
<evidence type="ECO:0000313" key="2">
    <source>
        <dbReference type="Ensembl" id="ENSHHUP00000036858.1"/>
    </source>
</evidence>
<dbReference type="Proteomes" id="UP000314982">
    <property type="component" value="Unassembled WGS sequence"/>
</dbReference>